<dbReference type="EMBL" id="CAXLJM020000113">
    <property type="protein sequence ID" value="CAL8136978.1"/>
    <property type="molecule type" value="Genomic_DNA"/>
</dbReference>
<gene>
    <name evidence="3" type="ORF">ODALV1_LOCUS26707</name>
</gene>
<evidence type="ECO:0000313" key="4">
    <source>
        <dbReference type="Proteomes" id="UP001642540"/>
    </source>
</evidence>
<evidence type="ECO:0000256" key="1">
    <source>
        <dbReference type="SAM" id="MobiDB-lite"/>
    </source>
</evidence>
<reference evidence="3 4" key="1">
    <citation type="submission" date="2024-08" db="EMBL/GenBank/DDBJ databases">
        <authorList>
            <person name="Cucini C."/>
            <person name="Frati F."/>
        </authorList>
    </citation>
    <scope>NUCLEOTIDE SEQUENCE [LARGE SCALE GENOMIC DNA]</scope>
</reference>
<dbReference type="Pfam" id="PF00646">
    <property type="entry name" value="F-box"/>
    <property type="match status" value="1"/>
</dbReference>
<dbReference type="PROSITE" id="PS50181">
    <property type="entry name" value="FBOX"/>
    <property type="match status" value="1"/>
</dbReference>
<protein>
    <recommendedName>
        <fullName evidence="2">F-box domain-containing protein</fullName>
    </recommendedName>
</protein>
<dbReference type="InterPro" id="IPR036047">
    <property type="entry name" value="F-box-like_dom_sf"/>
</dbReference>
<dbReference type="SUPFAM" id="SSF81383">
    <property type="entry name" value="F-box domain"/>
    <property type="match status" value="1"/>
</dbReference>
<dbReference type="Gene3D" id="1.20.1280.50">
    <property type="match status" value="1"/>
</dbReference>
<organism evidence="3 4">
    <name type="scientific">Orchesella dallaii</name>
    <dbReference type="NCBI Taxonomy" id="48710"/>
    <lineage>
        <taxon>Eukaryota</taxon>
        <taxon>Metazoa</taxon>
        <taxon>Ecdysozoa</taxon>
        <taxon>Arthropoda</taxon>
        <taxon>Hexapoda</taxon>
        <taxon>Collembola</taxon>
        <taxon>Entomobryomorpha</taxon>
        <taxon>Entomobryoidea</taxon>
        <taxon>Orchesellidae</taxon>
        <taxon>Orchesellinae</taxon>
        <taxon>Orchesella</taxon>
    </lineage>
</organism>
<sequence>MDIIERNTRKWFDRAAELLRKPKQEQTTEPPVDLDTDTPNNYNSLPPELVENILFRLDNDSLLACRLVNQQLKSAASKELERRNLLLWTSWQPLQGSWKRIESQFSPTVRVLQTLGKMIIELTLWQLKKVLIHTPNLQVFSISNFRAKQQSTPPTILQMREADGIIISPNLATLRICCDGCELYLVDYLLELCAHQLVNLSVATSSEELLLSLCRRKFEKLKKLEINSFQVSGPFCAIWKGESLTELNYLDILMIYCSSREIDIDDETYMDFIGQFSSTLAHLGLEMAPVSRGCFGYLKKKGIIFSKVRSLTLRKRESIVNWEGTQAKLDVEALFPNVSDVNFVDF</sequence>
<comment type="caution">
    <text evidence="3">The sequence shown here is derived from an EMBL/GenBank/DDBJ whole genome shotgun (WGS) entry which is preliminary data.</text>
</comment>
<evidence type="ECO:0000313" key="3">
    <source>
        <dbReference type="EMBL" id="CAL8136978.1"/>
    </source>
</evidence>
<feature type="region of interest" description="Disordered" evidence="1">
    <location>
        <begin position="20"/>
        <end position="41"/>
    </location>
</feature>
<evidence type="ECO:0000259" key="2">
    <source>
        <dbReference type="PROSITE" id="PS50181"/>
    </source>
</evidence>
<dbReference type="Proteomes" id="UP001642540">
    <property type="component" value="Unassembled WGS sequence"/>
</dbReference>
<name>A0ABP1RVR3_9HEXA</name>
<feature type="domain" description="F-box" evidence="2">
    <location>
        <begin position="39"/>
        <end position="85"/>
    </location>
</feature>
<keyword evidence="4" id="KW-1185">Reference proteome</keyword>
<dbReference type="SMART" id="SM00256">
    <property type="entry name" value="FBOX"/>
    <property type="match status" value="1"/>
</dbReference>
<accession>A0ABP1RVR3</accession>
<dbReference type="InterPro" id="IPR001810">
    <property type="entry name" value="F-box_dom"/>
</dbReference>
<dbReference type="CDD" id="cd09917">
    <property type="entry name" value="F-box_SF"/>
    <property type="match status" value="1"/>
</dbReference>
<proteinExistence type="predicted"/>